<organism evidence="9 10">
    <name type="scientific">Candidatus Gottesmanbacteria bacterium GW2011_GWA2_47_9</name>
    <dbReference type="NCBI Taxonomy" id="1618445"/>
    <lineage>
        <taxon>Bacteria</taxon>
        <taxon>Candidatus Gottesmaniibacteriota</taxon>
    </lineage>
</organism>
<protein>
    <recommendedName>
        <fullName evidence="7">Phospho-N-acetylmuramoyl-pentapeptide-transferase</fullName>
        <ecNumber evidence="7">2.7.8.13</ecNumber>
    </recommendedName>
    <alternativeName>
        <fullName evidence="7">UDP-MurNAc-pentapeptide phosphotransferase</fullName>
    </alternativeName>
</protein>
<dbReference type="InterPro" id="IPR000715">
    <property type="entry name" value="Glycosyl_transferase_4"/>
</dbReference>
<evidence type="ECO:0000256" key="3">
    <source>
        <dbReference type="ARBA" id="ARBA00022679"/>
    </source>
</evidence>
<dbReference type="GO" id="GO:0051301">
    <property type="term" value="P:cell division"/>
    <property type="evidence" value="ECO:0007669"/>
    <property type="project" value="UniProtKB-KW"/>
</dbReference>
<comment type="subcellular location">
    <subcellularLocation>
        <location evidence="7">Cell membrane</location>
        <topology evidence="7">Multi-pass membrane protein</topology>
    </subcellularLocation>
    <subcellularLocation>
        <location evidence="1">Membrane</location>
        <topology evidence="1">Multi-pass membrane protein</topology>
    </subcellularLocation>
</comment>
<feature type="transmembrane region" description="Helical" evidence="7">
    <location>
        <begin position="160"/>
        <end position="186"/>
    </location>
</feature>
<keyword evidence="7" id="KW-1003">Cell membrane</keyword>
<dbReference type="GO" id="GO:0051992">
    <property type="term" value="F:UDP-N-acetylmuramoyl-L-alanyl-D-glutamyl-meso-2,6-diaminopimelyl-D-alanyl-D-alanine:undecaprenyl-phosphate transferase activity"/>
    <property type="evidence" value="ECO:0007669"/>
    <property type="project" value="RHEA"/>
</dbReference>
<dbReference type="HAMAP" id="MF_00038">
    <property type="entry name" value="MraY"/>
    <property type="match status" value="1"/>
</dbReference>
<name>A0A0G1U3N4_9BACT</name>
<feature type="binding site" evidence="8">
    <location>
        <position position="191"/>
    </location>
    <ligand>
        <name>Mg(2+)</name>
        <dbReference type="ChEBI" id="CHEBI:18420"/>
    </ligand>
</feature>
<dbReference type="AlphaFoldDB" id="A0A0G1U3N4"/>
<proteinExistence type="inferred from homology"/>
<gene>
    <name evidence="7" type="primary">mraY</name>
    <name evidence="9" type="ORF">UY16_C0003G0024</name>
</gene>
<dbReference type="GO" id="GO:0008963">
    <property type="term" value="F:phospho-N-acetylmuramoyl-pentapeptide-transferase activity"/>
    <property type="evidence" value="ECO:0007669"/>
    <property type="project" value="UniProtKB-UniRule"/>
</dbReference>
<comment type="cofactor">
    <cofactor evidence="7 8">
        <name>Mg(2+)</name>
        <dbReference type="ChEBI" id="CHEBI:18420"/>
    </cofactor>
</comment>
<keyword evidence="7" id="KW-0133">Cell shape</keyword>
<dbReference type="Proteomes" id="UP000034739">
    <property type="component" value="Unassembled WGS sequence"/>
</dbReference>
<feature type="transmembrane region" description="Helical" evidence="7">
    <location>
        <begin position="99"/>
        <end position="117"/>
    </location>
</feature>
<evidence type="ECO:0000256" key="1">
    <source>
        <dbReference type="ARBA" id="ARBA00004141"/>
    </source>
</evidence>
<feature type="transmembrane region" description="Helical" evidence="7">
    <location>
        <begin position="6"/>
        <end position="27"/>
    </location>
</feature>
<sequence length="348" mass="39417">MGLLLGVLLFSWFVNSVLYIPFIRLLYQWRFQRLRQKTRDAFNKRTPIFDRFHKHKAGTPVGGGLLIILSTTVLFPLMLLLMRYFWVPITAVYPMRSEIKILLFTFLSFGILGLIDDTKKTFLWAQSGFFGLRLRHKLILEIFLAVIISFWLVHELKIDIFYVPLLGVLHLGWWYIPFAALVIIAFSNAFNITDGLDGLASGVLMIALMAFWIISASILDTPLSVFIALWLGGVIAFLYFNIFTARIFLGDVGALSFGATLAVVGLILGKAPVLAVVGAVFVIEVASSLIQLLSRKFLGRKVFAAAPFHLWLQHNGWSEPKIVMRFWVLSIIFAVFGLWIAFLTRQPV</sequence>
<dbReference type="InterPro" id="IPR018480">
    <property type="entry name" value="PNAcMuramoyl-5peptid_Trfase_CS"/>
</dbReference>
<dbReference type="PANTHER" id="PTHR22926">
    <property type="entry name" value="PHOSPHO-N-ACETYLMURAMOYL-PENTAPEPTIDE-TRANSFERASE"/>
    <property type="match status" value="1"/>
</dbReference>
<comment type="pathway">
    <text evidence="7">Cell wall biogenesis; peptidoglycan biosynthesis.</text>
</comment>
<comment type="caution">
    <text evidence="9">The sequence shown here is derived from an EMBL/GenBank/DDBJ whole genome shotgun (WGS) entry which is preliminary data.</text>
</comment>
<dbReference type="InterPro" id="IPR003524">
    <property type="entry name" value="PNAcMuramoyl-5peptid_Trfase"/>
</dbReference>
<comment type="similarity">
    <text evidence="2 7">Belongs to the glycosyltransferase 4 family. MraY subfamily.</text>
</comment>
<dbReference type="GO" id="GO:0009252">
    <property type="term" value="P:peptidoglycan biosynthetic process"/>
    <property type="evidence" value="ECO:0007669"/>
    <property type="project" value="UniProtKB-UniRule"/>
</dbReference>
<feature type="transmembrane region" description="Helical" evidence="7">
    <location>
        <begin position="61"/>
        <end position="87"/>
    </location>
</feature>
<keyword evidence="7" id="KW-0132">Cell division</keyword>
<dbReference type="EMBL" id="LCOY01000003">
    <property type="protein sequence ID" value="KKU88682.1"/>
    <property type="molecule type" value="Genomic_DNA"/>
</dbReference>
<evidence type="ECO:0000256" key="7">
    <source>
        <dbReference type="HAMAP-Rule" id="MF_00038"/>
    </source>
</evidence>
<feature type="transmembrane region" description="Helical" evidence="7">
    <location>
        <begin position="138"/>
        <end position="154"/>
    </location>
</feature>
<evidence type="ECO:0000256" key="4">
    <source>
        <dbReference type="ARBA" id="ARBA00022692"/>
    </source>
</evidence>
<evidence type="ECO:0000256" key="2">
    <source>
        <dbReference type="ARBA" id="ARBA00005583"/>
    </source>
</evidence>
<keyword evidence="7" id="KW-0131">Cell cycle</keyword>
<keyword evidence="7" id="KW-0961">Cell wall biogenesis/degradation</keyword>
<comment type="function">
    <text evidence="7">Catalyzes the initial step of the lipid cycle reactions in the biosynthesis of the cell wall peptidoglycan: transfers peptidoglycan precursor phospho-MurNAc-pentapeptide from UDP-MurNAc-pentapeptide onto the lipid carrier undecaprenyl phosphate, yielding undecaprenyl-pyrophosphoryl-MurNAc-pentapeptide, known as lipid I.</text>
</comment>
<keyword evidence="5 7" id="KW-1133">Transmembrane helix</keyword>
<keyword evidence="4 7" id="KW-0812">Transmembrane</keyword>
<dbReference type="EC" id="2.7.8.13" evidence="7"/>
<keyword evidence="7 8" id="KW-0479">Metal-binding</keyword>
<comment type="catalytic activity">
    <reaction evidence="7">
        <text>UDP-N-acetyl-alpha-D-muramoyl-L-alanyl-gamma-D-glutamyl-meso-2,6-diaminopimeloyl-D-alanyl-D-alanine + di-trans,octa-cis-undecaprenyl phosphate = di-trans,octa-cis-undecaprenyl diphospho-N-acetyl-alpha-D-muramoyl-L-alanyl-D-glutamyl-meso-2,6-diaminopimeloyl-D-alanyl-D-alanine + UMP</text>
        <dbReference type="Rhea" id="RHEA:28386"/>
        <dbReference type="ChEBI" id="CHEBI:57865"/>
        <dbReference type="ChEBI" id="CHEBI:60392"/>
        <dbReference type="ChEBI" id="CHEBI:61386"/>
        <dbReference type="ChEBI" id="CHEBI:61387"/>
        <dbReference type="EC" id="2.7.8.13"/>
    </reaction>
</comment>
<dbReference type="GO" id="GO:0008360">
    <property type="term" value="P:regulation of cell shape"/>
    <property type="evidence" value="ECO:0007669"/>
    <property type="project" value="UniProtKB-KW"/>
</dbReference>
<keyword evidence="3 7" id="KW-0808">Transferase</keyword>
<dbReference type="GO" id="GO:0046872">
    <property type="term" value="F:metal ion binding"/>
    <property type="evidence" value="ECO:0007669"/>
    <property type="project" value="UniProtKB-KW"/>
</dbReference>
<dbReference type="GO" id="GO:0071555">
    <property type="term" value="P:cell wall organization"/>
    <property type="evidence" value="ECO:0007669"/>
    <property type="project" value="UniProtKB-KW"/>
</dbReference>
<dbReference type="GO" id="GO:0005886">
    <property type="term" value="C:plasma membrane"/>
    <property type="evidence" value="ECO:0007669"/>
    <property type="project" value="UniProtKB-SubCell"/>
</dbReference>
<feature type="transmembrane region" description="Helical" evidence="7">
    <location>
        <begin position="198"/>
        <end position="217"/>
    </location>
</feature>
<feature type="binding site" evidence="8">
    <location>
        <position position="251"/>
    </location>
    <ligand>
        <name>Mg(2+)</name>
        <dbReference type="ChEBI" id="CHEBI:18420"/>
    </ligand>
</feature>
<keyword evidence="6 7" id="KW-0472">Membrane</keyword>
<dbReference type="CDD" id="cd06852">
    <property type="entry name" value="GT_MraY"/>
    <property type="match status" value="1"/>
</dbReference>
<evidence type="ECO:0000313" key="9">
    <source>
        <dbReference type="EMBL" id="KKU88682.1"/>
    </source>
</evidence>
<evidence type="ECO:0000256" key="5">
    <source>
        <dbReference type="ARBA" id="ARBA00022989"/>
    </source>
</evidence>
<evidence type="ECO:0000256" key="8">
    <source>
        <dbReference type="PIRSR" id="PIRSR600715-1"/>
    </source>
</evidence>
<dbReference type="UniPathway" id="UPA00219"/>
<keyword evidence="7" id="KW-0573">Peptidoglycan synthesis</keyword>
<dbReference type="PANTHER" id="PTHR22926:SF5">
    <property type="entry name" value="PHOSPHO-N-ACETYLMURAMOYL-PENTAPEPTIDE-TRANSFERASE HOMOLOG"/>
    <property type="match status" value="1"/>
</dbReference>
<dbReference type="Pfam" id="PF00953">
    <property type="entry name" value="Glycos_transf_4"/>
    <property type="match status" value="1"/>
</dbReference>
<reference evidence="9 10" key="1">
    <citation type="journal article" date="2015" name="Nature">
        <title>rRNA introns, odd ribosomes, and small enigmatic genomes across a large radiation of phyla.</title>
        <authorList>
            <person name="Brown C.T."/>
            <person name="Hug L.A."/>
            <person name="Thomas B.C."/>
            <person name="Sharon I."/>
            <person name="Castelle C.J."/>
            <person name="Singh A."/>
            <person name="Wilkins M.J."/>
            <person name="Williams K.H."/>
            <person name="Banfield J.F."/>
        </authorList>
    </citation>
    <scope>NUCLEOTIDE SEQUENCE [LARGE SCALE GENOMIC DNA]</scope>
</reference>
<feature type="transmembrane region" description="Helical" evidence="7">
    <location>
        <begin position="223"/>
        <end position="240"/>
    </location>
</feature>
<evidence type="ECO:0000313" key="10">
    <source>
        <dbReference type="Proteomes" id="UP000034739"/>
    </source>
</evidence>
<feature type="transmembrane region" description="Helical" evidence="7">
    <location>
        <begin position="322"/>
        <end position="342"/>
    </location>
</feature>
<accession>A0A0G1U3N4</accession>
<keyword evidence="7 8" id="KW-0460">Magnesium</keyword>
<dbReference type="PROSITE" id="PS01348">
    <property type="entry name" value="MRAY_2"/>
    <property type="match status" value="1"/>
</dbReference>
<evidence type="ECO:0000256" key="6">
    <source>
        <dbReference type="ARBA" id="ARBA00023136"/>
    </source>
</evidence>